<keyword evidence="1" id="KW-0472">Membrane</keyword>
<evidence type="ECO:0000259" key="2">
    <source>
        <dbReference type="Pfam" id="PF04773"/>
    </source>
</evidence>
<reference evidence="4 5" key="1">
    <citation type="submission" date="2020-12" db="EMBL/GenBank/DDBJ databases">
        <title>FDA dAtabase for Regulatory Grade micrObial Sequences (FDA-ARGOS): Supporting development and validation of Infectious Disease Dx tests.</title>
        <authorList>
            <person name="Sproer C."/>
            <person name="Gronow S."/>
            <person name="Severitt S."/>
            <person name="Schroder I."/>
            <person name="Tallon L."/>
            <person name="Sadzewicz L."/>
            <person name="Zhao X."/>
            <person name="Boylan J."/>
            <person name="Ott S."/>
            <person name="Bowen H."/>
            <person name="Vavikolanu K."/>
            <person name="Mehta A."/>
            <person name="Aluvathingal J."/>
            <person name="Nadendla S."/>
            <person name="Lowell S."/>
            <person name="Myers T."/>
            <person name="Yan Y."/>
            <person name="Sichtig H."/>
        </authorList>
    </citation>
    <scope>NUCLEOTIDE SEQUENCE [LARGE SCALE GENOMIC DNA]</scope>
    <source>
        <strain evidence="4 5">FDAARGOS_1050</strain>
    </source>
</reference>
<evidence type="ECO:0000313" key="5">
    <source>
        <dbReference type="Proteomes" id="UP000595231"/>
    </source>
</evidence>
<protein>
    <submittedName>
        <fullName evidence="4">FecR domain-containing protein</fullName>
    </submittedName>
</protein>
<dbReference type="EMBL" id="CP065997">
    <property type="protein sequence ID" value="QQB33931.1"/>
    <property type="molecule type" value="Genomic_DNA"/>
</dbReference>
<dbReference type="AlphaFoldDB" id="A0A7T4B1H1"/>
<keyword evidence="1" id="KW-1133">Transmembrane helix</keyword>
<accession>A0A7T4B1H1</accession>
<feature type="transmembrane region" description="Helical" evidence="1">
    <location>
        <begin position="97"/>
        <end position="117"/>
    </location>
</feature>
<dbReference type="Pfam" id="PF16220">
    <property type="entry name" value="DUF4880"/>
    <property type="match status" value="1"/>
</dbReference>
<dbReference type="PANTHER" id="PTHR30273">
    <property type="entry name" value="PERIPLASMIC SIGNAL SENSOR AND SIGMA FACTOR ACTIVATOR FECR-RELATED"/>
    <property type="match status" value="1"/>
</dbReference>
<evidence type="ECO:0000256" key="1">
    <source>
        <dbReference type="SAM" id="Phobius"/>
    </source>
</evidence>
<sequence>MNMNPAPPAPADAAADAAALDWLVRRKDRPDAATETAFRAWLAASPLHAEAYARWQADWSMLDAVPDTARAALRALDAAPATSAARAGRRAPVPRPAWWRLAPVALALCAALLWLAMTLAPATPQYRAQYATAPGEQQAIVLPDGSRLTLDSATRVEIAFYPQRREVVMAEGQAMFEVHPDRARPFDVISDQVRVRVVGTRFNVRHTPSVPGYAGLQVEVAAGHVRVGPEHPAGWWQFWLPDSRRYAADLTAGQRLAVNAAGMPGRVTPIDAAAVAPWLEHRLAFDNAPLGQVLAEFGRYGHPVPALPDPRVAALRLTGSFDSRNPAGFYRILPQALPVRVDTRVQPPSIDSAQ</sequence>
<gene>
    <name evidence="4" type="ORF">I6I07_25465</name>
</gene>
<dbReference type="Gene3D" id="2.60.120.1440">
    <property type="match status" value="1"/>
</dbReference>
<feature type="domain" description="FecR protein" evidence="2">
    <location>
        <begin position="129"/>
        <end position="225"/>
    </location>
</feature>
<dbReference type="Pfam" id="PF04773">
    <property type="entry name" value="FecR"/>
    <property type="match status" value="1"/>
</dbReference>
<evidence type="ECO:0000313" key="4">
    <source>
        <dbReference type="EMBL" id="QQB33931.1"/>
    </source>
</evidence>
<keyword evidence="1" id="KW-0812">Transmembrane</keyword>
<dbReference type="PIRSF" id="PIRSF018266">
    <property type="entry name" value="FecR"/>
    <property type="match status" value="1"/>
</dbReference>
<evidence type="ECO:0000259" key="3">
    <source>
        <dbReference type="Pfam" id="PF16220"/>
    </source>
</evidence>
<proteinExistence type="predicted"/>
<feature type="domain" description="FecR N-terminal" evidence="3">
    <location>
        <begin position="18"/>
        <end position="56"/>
    </location>
</feature>
<organism evidence="4 5">
    <name type="scientific">Achromobacter deleyi</name>
    <dbReference type="NCBI Taxonomy" id="1353891"/>
    <lineage>
        <taxon>Bacteria</taxon>
        <taxon>Pseudomonadati</taxon>
        <taxon>Pseudomonadota</taxon>
        <taxon>Betaproteobacteria</taxon>
        <taxon>Burkholderiales</taxon>
        <taxon>Alcaligenaceae</taxon>
        <taxon>Achromobacter</taxon>
    </lineage>
</organism>
<dbReference type="InterPro" id="IPR012373">
    <property type="entry name" value="Ferrdict_sens_TM"/>
</dbReference>
<dbReference type="RefSeq" id="WP_198484218.1">
    <property type="nucleotide sequence ID" value="NZ_CP065997.1"/>
</dbReference>
<dbReference type="Proteomes" id="UP000595231">
    <property type="component" value="Chromosome"/>
</dbReference>
<dbReference type="InterPro" id="IPR006860">
    <property type="entry name" value="FecR"/>
</dbReference>
<dbReference type="InterPro" id="IPR032623">
    <property type="entry name" value="FecR_N"/>
</dbReference>
<dbReference type="GO" id="GO:0016989">
    <property type="term" value="F:sigma factor antagonist activity"/>
    <property type="evidence" value="ECO:0007669"/>
    <property type="project" value="TreeGrafter"/>
</dbReference>
<name>A0A7T4B1H1_9BURK</name>
<dbReference type="PANTHER" id="PTHR30273:SF2">
    <property type="entry name" value="PROTEIN FECR"/>
    <property type="match status" value="1"/>
</dbReference>